<dbReference type="RefSeq" id="WP_167331012.1">
    <property type="nucleotide sequence ID" value="NZ_CAWLWS010000095.1"/>
</dbReference>
<sequence length="231" mass="26105">MSDRLLPMGSTQLELAAAKACAQLQKVNVPLRELWNPDTCPEPLLPYLAWAWSVDRWDENWPESTKREVIKNSLFLHKHKGTIGAIRRVVEPLGYLIRVKEWWQTNDAPGTFRLDIGVLDSGITQETFNELEKLIFDAKPVSRHLIGLDINLDTQGKYYYSAATYSGDELTVYPYFSEQITVSGSEIVGAGIHIADDKLITYPYFLEKVTVTGSDFVGVGVHIIDDMRIKS</sequence>
<dbReference type="InterPro" id="IPR006521">
    <property type="entry name" value="Tail_protein_I"/>
</dbReference>
<dbReference type="Proteomes" id="UP000019202">
    <property type="component" value="Unassembled WGS sequence"/>
</dbReference>
<evidence type="ECO:0000313" key="2">
    <source>
        <dbReference type="Proteomes" id="UP000019202"/>
    </source>
</evidence>
<reference evidence="1" key="1">
    <citation type="submission" date="2013-11" db="EMBL/GenBank/DDBJ databases">
        <title>Draft genome sequence and annotation of the entomopathogenic bacteria, Xenorhabdus cabanillasi strain JM26 and Xenorhabdus szentirmai strain DSM 16338.</title>
        <authorList>
            <person name="Gualtieri M."/>
            <person name="Ogier J.C."/>
            <person name="Pages S."/>
            <person name="Givaudan A."/>
            <person name="Gaudriault S."/>
        </authorList>
    </citation>
    <scope>NUCLEOTIDE SEQUENCE [LARGE SCALE GENOMIC DNA]</scope>
    <source>
        <strain evidence="1">DSM 16338</strain>
    </source>
</reference>
<dbReference type="NCBIfam" id="TIGR01634">
    <property type="entry name" value="tail_P2_I"/>
    <property type="match status" value="1"/>
</dbReference>
<protein>
    <submittedName>
        <fullName evidence="1">Tail protein I (GpI)</fullName>
    </submittedName>
</protein>
<name>W1J1H5_9GAMM</name>
<dbReference type="STRING" id="1427518.XSR1_360015"/>
<gene>
    <name evidence="1" type="ORF">XSR1_360015</name>
</gene>
<proteinExistence type="predicted"/>
<comment type="caution">
    <text evidence="1">The sequence shown here is derived from an EMBL/GenBank/DDBJ whole genome shotgun (WGS) entry which is preliminary data.</text>
</comment>
<dbReference type="AlphaFoldDB" id="W1J1H5"/>
<dbReference type="EMBL" id="CBXF010000095">
    <property type="protein sequence ID" value="CDL83731.1"/>
    <property type="molecule type" value="Genomic_DNA"/>
</dbReference>
<organism evidence="1 2">
    <name type="scientific">Xenorhabdus szentirmaii DSM 16338</name>
    <dbReference type="NCBI Taxonomy" id="1427518"/>
    <lineage>
        <taxon>Bacteria</taxon>
        <taxon>Pseudomonadati</taxon>
        <taxon>Pseudomonadota</taxon>
        <taxon>Gammaproteobacteria</taxon>
        <taxon>Enterobacterales</taxon>
        <taxon>Morganellaceae</taxon>
        <taxon>Xenorhabdus</taxon>
    </lineage>
</organism>
<accession>W1J1H5</accession>
<dbReference type="Pfam" id="PF09684">
    <property type="entry name" value="Tail_P2_I"/>
    <property type="match status" value="1"/>
</dbReference>
<keyword evidence="2" id="KW-1185">Reference proteome</keyword>
<dbReference type="GeneID" id="97123060"/>
<evidence type="ECO:0000313" key="1">
    <source>
        <dbReference type="EMBL" id="CDL83731.1"/>
    </source>
</evidence>